<dbReference type="GO" id="GO:0020037">
    <property type="term" value="F:heme binding"/>
    <property type="evidence" value="ECO:0007669"/>
    <property type="project" value="InterPro"/>
</dbReference>
<evidence type="ECO:0000256" key="3">
    <source>
        <dbReference type="RuleBase" id="RU000461"/>
    </source>
</evidence>
<evidence type="ECO:0000313" key="6">
    <source>
        <dbReference type="Proteomes" id="UP000317650"/>
    </source>
</evidence>
<dbReference type="Gene3D" id="1.10.630.10">
    <property type="entry name" value="Cytochrome P450"/>
    <property type="match status" value="1"/>
</dbReference>
<keyword evidence="2 3" id="KW-0479">Metal-binding</keyword>
<feature type="region of interest" description="Disordered" evidence="4">
    <location>
        <begin position="505"/>
        <end position="538"/>
    </location>
</feature>
<keyword evidence="3" id="KW-0503">Monooxygenase</keyword>
<dbReference type="PANTHER" id="PTHR24291:SF134">
    <property type="entry name" value="CAROTENE EPSILON-MONOOXYGENASE, CHLOROPLASTIC"/>
    <property type="match status" value="1"/>
</dbReference>
<comment type="cofactor">
    <cofactor evidence="2">
        <name>heme</name>
        <dbReference type="ChEBI" id="CHEBI:30413"/>
    </cofactor>
</comment>
<dbReference type="PRINTS" id="PR00463">
    <property type="entry name" value="EP450I"/>
</dbReference>
<reference evidence="5 6" key="1">
    <citation type="journal article" date="2019" name="Nat. Plants">
        <title>Genome sequencing of Musa balbisiana reveals subgenome evolution and function divergence in polyploid bananas.</title>
        <authorList>
            <person name="Yao X."/>
        </authorList>
    </citation>
    <scope>NUCLEOTIDE SEQUENCE [LARGE SCALE GENOMIC DNA]</scope>
    <source>
        <strain evidence="6">cv. DH-PKW</strain>
        <tissue evidence="5">Leaves</tissue>
    </source>
</reference>
<keyword evidence="6" id="KW-1185">Reference proteome</keyword>
<dbReference type="GO" id="GO:0016117">
    <property type="term" value="P:carotenoid biosynthetic process"/>
    <property type="evidence" value="ECO:0007669"/>
    <property type="project" value="TreeGrafter"/>
</dbReference>
<keyword evidence="3" id="KW-0560">Oxidoreductase</keyword>
<feature type="binding site" description="axial binding residue" evidence="2">
    <location>
        <position position="447"/>
    </location>
    <ligand>
        <name>heme</name>
        <dbReference type="ChEBI" id="CHEBI:30413"/>
    </ligand>
    <ligandPart>
        <name>Fe</name>
        <dbReference type="ChEBI" id="CHEBI:18248"/>
    </ligandPart>
</feature>
<dbReference type="PRINTS" id="PR00385">
    <property type="entry name" value="P450"/>
</dbReference>
<evidence type="ECO:0000313" key="5">
    <source>
        <dbReference type="EMBL" id="THU55180.1"/>
    </source>
</evidence>
<dbReference type="InterPro" id="IPR001128">
    <property type="entry name" value="Cyt_P450"/>
</dbReference>
<proteinExistence type="inferred from homology"/>
<evidence type="ECO:0000256" key="4">
    <source>
        <dbReference type="SAM" id="MobiDB-lite"/>
    </source>
</evidence>
<dbReference type="GO" id="GO:0005506">
    <property type="term" value="F:iron ion binding"/>
    <property type="evidence" value="ECO:0007669"/>
    <property type="project" value="InterPro"/>
</dbReference>
<dbReference type="Proteomes" id="UP000317650">
    <property type="component" value="Chromosome 11"/>
</dbReference>
<comment type="caution">
    <text evidence="5">The sequence shown here is derived from an EMBL/GenBank/DDBJ whole genome shotgun (WGS) entry which is preliminary data.</text>
</comment>
<dbReference type="AlphaFoldDB" id="A0A4S8J1I0"/>
<dbReference type="SUPFAM" id="SSF48264">
    <property type="entry name" value="Cytochrome P450"/>
    <property type="match status" value="1"/>
</dbReference>
<sequence>MASTSIAPSFPSLLPLSSPCFPTLSTRRPPMPHCRPLVVGRKPHPVSASSPKNNPDNTTTNGSWVSPDWLTSLVRSLALRRGDDSGIPIANAKLEDVSDLLGGALFLPLFKLMLEYGPVYRLAAGPRDFVVVSDPAIAKHVLRNYGKYAKGLVSEVSEFLFGSGFAVAEGPLWMVRRRAVAPSLHKKYLSIMVDKVFCRCAQRLVGKLQTYAENGEAVNMEENFSQLTLDVIGMSLFNYNFDSLTSDSPISFLCKIIPRQVKAERAVSVIRNTVEELITKCKEIVEAEGEQIEGEEYVNETDPSILRFLLASREEVTSVQLRDDLLSMLVAGHETTGSVLTWTLYLLSKDSSSLKRARQEVDNVLQGRLPRYEDKMRAQVDDVLPGDYKVNAGQDIMISVYNIHRSPQVWEMAEEFCPERFNLEGPIPNETNTDFRFIPFSGGPRKCVGDQFALLEAIVALAIFLQHMEFELVADQKISMTTGATIHTTNTRNRSRSTAHIIRLHEPTSPTTTAAGGVRADRRRSSPPPTDARRPLPSLTLPSCLFHIVRPQPMTPQWRRRSRPNC</sequence>
<organism evidence="5 6">
    <name type="scientific">Musa balbisiana</name>
    <name type="common">Banana</name>
    <dbReference type="NCBI Taxonomy" id="52838"/>
    <lineage>
        <taxon>Eukaryota</taxon>
        <taxon>Viridiplantae</taxon>
        <taxon>Streptophyta</taxon>
        <taxon>Embryophyta</taxon>
        <taxon>Tracheophyta</taxon>
        <taxon>Spermatophyta</taxon>
        <taxon>Magnoliopsida</taxon>
        <taxon>Liliopsida</taxon>
        <taxon>Zingiberales</taxon>
        <taxon>Musaceae</taxon>
        <taxon>Musa</taxon>
    </lineage>
</organism>
<dbReference type="InterPro" id="IPR050196">
    <property type="entry name" value="Cytochrome_P450_Monoox"/>
</dbReference>
<dbReference type="InterPro" id="IPR017972">
    <property type="entry name" value="Cyt_P450_CS"/>
</dbReference>
<dbReference type="STRING" id="52838.A0A4S8J1I0"/>
<dbReference type="GO" id="GO:0009507">
    <property type="term" value="C:chloroplast"/>
    <property type="evidence" value="ECO:0007669"/>
    <property type="project" value="TreeGrafter"/>
</dbReference>
<evidence type="ECO:0000256" key="1">
    <source>
        <dbReference type="ARBA" id="ARBA00010617"/>
    </source>
</evidence>
<gene>
    <name evidence="5" type="ORF">C4D60_Mb11t03840</name>
</gene>
<dbReference type="GO" id="GO:0004497">
    <property type="term" value="F:monooxygenase activity"/>
    <property type="evidence" value="ECO:0007669"/>
    <property type="project" value="UniProtKB-KW"/>
</dbReference>
<dbReference type="EMBL" id="PYDT01000007">
    <property type="protein sequence ID" value="THU55180.1"/>
    <property type="molecule type" value="Genomic_DNA"/>
</dbReference>
<evidence type="ECO:0008006" key="7">
    <source>
        <dbReference type="Google" id="ProtNLM"/>
    </source>
</evidence>
<feature type="compositionally biased region" description="Polar residues" evidence="4">
    <location>
        <begin position="47"/>
        <end position="63"/>
    </location>
</feature>
<name>A0A4S8J1I0_MUSBA</name>
<protein>
    <recommendedName>
        <fullName evidence="7">Carotene epsilon-monooxygenase, chloroplastic</fullName>
    </recommendedName>
</protein>
<keyword evidence="2 3" id="KW-0408">Iron</keyword>
<dbReference type="InterPro" id="IPR036396">
    <property type="entry name" value="Cyt_P450_sf"/>
</dbReference>
<evidence type="ECO:0000256" key="2">
    <source>
        <dbReference type="PIRSR" id="PIRSR602401-1"/>
    </source>
</evidence>
<dbReference type="PANTHER" id="PTHR24291">
    <property type="entry name" value="CYTOCHROME P450 FAMILY 4"/>
    <property type="match status" value="1"/>
</dbReference>
<dbReference type="InterPro" id="IPR002401">
    <property type="entry name" value="Cyt_P450_E_grp-I"/>
</dbReference>
<keyword evidence="2 3" id="KW-0349">Heme</keyword>
<feature type="region of interest" description="Disordered" evidence="4">
    <location>
        <begin position="32"/>
        <end position="63"/>
    </location>
</feature>
<dbReference type="GO" id="GO:0016705">
    <property type="term" value="F:oxidoreductase activity, acting on paired donors, with incorporation or reduction of molecular oxygen"/>
    <property type="evidence" value="ECO:0007669"/>
    <property type="project" value="InterPro"/>
</dbReference>
<dbReference type="Pfam" id="PF00067">
    <property type="entry name" value="p450"/>
    <property type="match status" value="3"/>
</dbReference>
<dbReference type="PROSITE" id="PS00086">
    <property type="entry name" value="CYTOCHROME_P450"/>
    <property type="match status" value="1"/>
</dbReference>
<accession>A0A4S8J1I0</accession>
<comment type="similarity">
    <text evidence="1 3">Belongs to the cytochrome P450 family.</text>
</comment>